<dbReference type="InterPro" id="IPR036872">
    <property type="entry name" value="CH_dom_sf"/>
</dbReference>
<reference evidence="11" key="2">
    <citation type="submission" date="2025-08" db="UniProtKB">
        <authorList>
            <consortium name="Ensembl"/>
        </authorList>
    </citation>
    <scope>IDENTIFICATION</scope>
</reference>
<dbReference type="SMART" id="SM00033">
    <property type="entry name" value="CH"/>
    <property type="match status" value="2"/>
</dbReference>
<keyword evidence="6" id="KW-0009">Actin-binding</keyword>
<dbReference type="PROSITE" id="PS00020">
    <property type="entry name" value="ACTININ_2"/>
    <property type="match status" value="1"/>
</dbReference>
<dbReference type="HOGENOM" id="CLU_000146_3_1_1"/>
<evidence type="ECO:0000256" key="5">
    <source>
        <dbReference type="ARBA" id="ARBA00022737"/>
    </source>
</evidence>
<dbReference type="FunFam" id="1.20.58.60:FF:000007">
    <property type="entry name" value="Spectrin alpha chain non-erythrocytic 1"/>
    <property type="match status" value="1"/>
</dbReference>
<evidence type="ECO:0000256" key="6">
    <source>
        <dbReference type="ARBA" id="ARBA00023203"/>
    </source>
</evidence>
<dbReference type="FunFam" id="1.20.58.60:FF:000289">
    <property type="entry name" value="Spectrin beta, non-erythrocytic 5"/>
    <property type="match status" value="1"/>
</dbReference>
<dbReference type="FunFam" id="1.20.58.60:FF:000307">
    <property type="entry name" value="Spectrin beta, non-erythrocytic 5"/>
    <property type="match status" value="1"/>
</dbReference>
<keyword evidence="7" id="KW-0206">Cytoskeleton</keyword>
<dbReference type="PANTHER" id="PTHR11915">
    <property type="entry name" value="SPECTRIN/FILAMIN RELATED CYTOSKELETAL PROTEIN"/>
    <property type="match status" value="1"/>
</dbReference>
<comment type="similarity">
    <text evidence="2">Belongs to the spectrin family.</text>
</comment>
<feature type="coiled-coil region" evidence="8">
    <location>
        <begin position="1955"/>
        <end position="1982"/>
    </location>
</feature>
<dbReference type="Pfam" id="PF00307">
    <property type="entry name" value="CH"/>
    <property type="match status" value="2"/>
</dbReference>
<dbReference type="GeneTree" id="ENSGT00940000161549"/>
<dbReference type="Pfam" id="PF00435">
    <property type="entry name" value="Spectrin"/>
    <property type="match status" value="23"/>
</dbReference>
<reference evidence="11" key="3">
    <citation type="submission" date="2025-09" db="UniProtKB">
        <authorList>
            <consortium name="Ensembl"/>
        </authorList>
    </citation>
    <scope>IDENTIFICATION</scope>
</reference>
<dbReference type="InterPro" id="IPR002017">
    <property type="entry name" value="Spectrin_repeat"/>
</dbReference>
<keyword evidence="8" id="KW-0175">Coiled coil</keyword>
<dbReference type="GO" id="GO:0003779">
    <property type="term" value="F:actin binding"/>
    <property type="evidence" value="ECO:0007669"/>
    <property type="project" value="UniProtKB-KW"/>
</dbReference>
<proteinExistence type="inferred from homology"/>
<evidence type="ECO:0000256" key="1">
    <source>
        <dbReference type="ARBA" id="ARBA00004245"/>
    </source>
</evidence>
<dbReference type="InterPro" id="IPR001715">
    <property type="entry name" value="CH_dom"/>
</dbReference>
<evidence type="ECO:0000256" key="4">
    <source>
        <dbReference type="ARBA" id="ARBA00022490"/>
    </source>
</evidence>
<dbReference type="SUPFAM" id="SSF47576">
    <property type="entry name" value="Calponin-homology domain, CH-domain"/>
    <property type="match status" value="1"/>
</dbReference>
<dbReference type="GO" id="GO:0016020">
    <property type="term" value="C:membrane"/>
    <property type="evidence" value="ECO:0007669"/>
    <property type="project" value="UniProtKB-ARBA"/>
</dbReference>
<dbReference type="InterPro" id="IPR001589">
    <property type="entry name" value="Actinin_actin-bd_CS"/>
</dbReference>
<dbReference type="FunFam" id="1.20.58.60:FF:000253">
    <property type="entry name" value="Spectrin beta, non-erythrocytic 5"/>
    <property type="match status" value="1"/>
</dbReference>
<feature type="region of interest" description="Disordered" evidence="9">
    <location>
        <begin position="3380"/>
        <end position="3418"/>
    </location>
</feature>
<keyword evidence="4" id="KW-0963">Cytoplasm</keyword>
<evidence type="ECO:0000256" key="9">
    <source>
        <dbReference type="SAM" id="MobiDB-lite"/>
    </source>
</evidence>
<dbReference type="PROSITE" id="PS50021">
    <property type="entry name" value="CH"/>
    <property type="match status" value="2"/>
</dbReference>
<evidence type="ECO:0000256" key="2">
    <source>
        <dbReference type="ARBA" id="ARBA00006826"/>
    </source>
</evidence>
<dbReference type="FunFam" id="1.10.418.10:FF:000001">
    <property type="entry name" value="Actinin alpha 1"/>
    <property type="match status" value="1"/>
</dbReference>
<organism evidence="11 12">
    <name type="scientific">Ailuropoda melanoleuca</name>
    <name type="common">Giant panda</name>
    <dbReference type="NCBI Taxonomy" id="9646"/>
    <lineage>
        <taxon>Eukaryota</taxon>
        <taxon>Metazoa</taxon>
        <taxon>Chordata</taxon>
        <taxon>Craniata</taxon>
        <taxon>Vertebrata</taxon>
        <taxon>Euteleostomi</taxon>
        <taxon>Mammalia</taxon>
        <taxon>Eutheria</taxon>
        <taxon>Laurasiatheria</taxon>
        <taxon>Carnivora</taxon>
        <taxon>Caniformia</taxon>
        <taxon>Ursidae</taxon>
        <taxon>Ailuropoda</taxon>
    </lineage>
</organism>
<protein>
    <submittedName>
        <fullName evidence="11">Spectrin beta, non-erythrocytic 5</fullName>
    </submittedName>
</protein>
<evidence type="ECO:0000313" key="11">
    <source>
        <dbReference type="Ensembl" id="ENSAMEP00000017387.2"/>
    </source>
</evidence>
<dbReference type="PROSITE" id="PS00019">
    <property type="entry name" value="ACTININ_1"/>
    <property type="match status" value="1"/>
</dbReference>
<evidence type="ECO:0000256" key="8">
    <source>
        <dbReference type="SAM" id="Coils"/>
    </source>
</evidence>
<evidence type="ECO:0000313" key="12">
    <source>
        <dbReference type="Proteomes" id="UP000008912"/>
    </source>
</evidence>
<feature type="domain" description="Calponin-homology (CH)" evidence="10">
    <location>
        <begin position="19"/>
        <end position="124"/>
    </location>
</feature>
<comment type="subcellular location">
    <subcellularLocation>
        <location evidence="1">Cytoplasm</location>
        <location evidence="1">Cytoskeleton</location>
    </subcellularLocation>
</comment>
<feature type="coiled-coil region" evidence="8">
    <location>
        <begin position="988"/>
        <end position="1041"/>
    </location>
</feature>
<dbReference type="FunFam" id="1.20.58.60:FF:000135">
    <property type="entry name" value="Spectrin beta chain, non-erythrocytic"/>
    <property type="match status" value="1"/>
</dbReference>
<accession>G1MDF9</accession>
<keyword evidence="12" id="KW-1185">Reference proteome</keyword>
<dbReference type="FunFam" id="1.20.58.60:FF:000011">
    <property type="entry name" value="Spectrin beta chain"/>
    <property type="match status" value="1"/>
</dbReference>
<dbReference type="GO" id="GO:0005737">
    <property type="term" value="C:cytoplasm"/>
    <property type="evidence" value="ECO:0007669"/>
    <property type="project" value="UniProtKB-ARBA"/>
</dbReference>
<dbReference type="FunFam" id="1.20.58.60:FF:000280">
    <property type="entry name" value="Spectrin beta, non-erythrocytic 5"/>
    <property type="match status" value="1"/>
</dbReference>
<sequence>MDSAYETSHIRKLQAQHKRMQEKTFTNWINNIFQHSRVGVKIQNLYTELADGTHLLRLLELISGEALPPPSRGRMRVHFLENSSRALAFLRAKVPIPLIGPENIVDGDQTLILGLIWVIILRFQISHISLDGEEFGASAALLSAKEALLVWCQRKTACYANVNITDFSRSWSDGLGFSALIHAHRPDLLDYCSLRPERPLHNLDLAFCVAEQELGIASLLDPEDVAALQPDERSIMTYVSLYYHHFSRLHQEQTVQRRLAKILLQLQETEELRTQYQQLVADLRCWIAEKQAQLEARDFPDSLPATRQLLVAFAFFRTQEKPPRLQQRGATEALLFRLQTALRAQDRKPFLPHEGLGPAELSQRWAGLERAEASRGQALLRRILQLERLETLVRRFQHKAALRESFLTDAEHMLDQAAAAAPPAGLAAVEAAAQRLGMLEAGILPQGGRFQALAEIADVLQQGQYTGWADVACRQREITGRWERLLERLQGQKQQTAHVRAVLSLLQEVESASSQLKELQVLAGSTACGQQLVETMELLQKHDLLEAQVSAHGAHVHHLALQSEELDSSLGANVEVLQAKAQALAQLHRSLVSLVRARRVSLEQSLQQAEFLNNCEEEEAWLREHRQLVEDEALGRDLSQIRVALRKHKALESELRHHQAVCADLVRRGCDLGAPGHPTRPDPRERAEALQGAWQRLRAQVARRGARLQAALLLQQVTGRRGVGGIYQVPPRMPPSLLPVQGQPLAPPSQASVLRGAPVDMLPSVLSAQVVSALSSPKKGLRNLGTWSEVSGHSAPPGTQKMALLAEPDPNFDPNTILQTQDCLSQDYEGLQALVKHRRARLEEAVALFGFRGLCGELRSWLENQTALLRTLQPQAHNLEVAQLTYENFLTALAVGRGLWAEVSSNAEQLKQRYPENTPKIQQQQEELSRRWGRLEALKKAKETQLTHTTDMCSLLHECGSTRVQLQDLLLQLETLELGQSEDSHRALQLAQRKMLTLERSVSCLQRRATQASEQSDPTESRSLQEQVETLQGLLEQGRQRVARQAGARAEARAQQSLLRESRQLLRWAEGIWAQLRGGEKVVDVASARRLLMEHTDLLEEIQGWEELQQLEAQGQPVSALDSADSRELACALRLLSQQGQGLQAAWEQRRQRLQEGLELWRFGRDVDGFAATCASHEAFLWLDKLGEDGGEAQSLLQWHQEFERQLGILGHRAEALRARGEMLALSQHPAAHKVREQLQSVQVQWTRVQERSEQRRQQLLASLQLQKWKQDVAELVLWIEEKGLRAADEPSWEPGNILQQLRRLQAAERELLAACGHVEGLQQVGRQLLSDRPHAREGVQASLQGLSGKWEGLKHKLAEHGERLQRARQLLELLQDAKEKMEQLEGALRSAETGQDLGSSRRLQRQHSQLESKSQALASKMAALVSQAHRGLTSQTVMEETQKYLQRFESLQGHVAAWRLQLQASVEMCHFDQLSNVELTWVAEHMPGAGSSRCLNGAQSLQRKHEVLWAEVKAHQGQVQRVLGSGQSLAASGHPQAPRVLEQCQKLEGRWAELERACEAQAQCLQQAVALQQCFLAASELEDWVKEKQPLVGSQDCGADEAATVRLMEKHQALQQELALSWSSMEKLDQRAQMLAGAGAPEQLGAVLERLREQLRVLQEGRELEGTLKLHEFLGEAEALQSWLATQKQAARPAEDLGEDHAHVLHLLTEFARFQRQVELGGRRVAGCQQLVESLRELGHSAAPDARRKQQDLTAWSELWELTQAQGHLLQDAEVTLRVHRDLLEALAQVQEKATSLPSEVAPDLRGLEAQLRRHEELEHELVGTGRQLQELLEAANTAQKLGPGPQAHAMRRRQQALVRAWEALKLRAERRRTQLERACLLARFHRAVRDYTSWAAAVWQELQGEESSEEPSGGLLTLSAHRQLRAELEAREELHQRASQLGQQALLAVGTPIKEVQEGLRALQDEREQVFQAWERKEEKLQARHREQLFFRKCGHLDQILTAQEVSLKTGALGSSVEEVEQLIRKHKTFQKVLTAQNEKEAALCEQAKTLGGPQVQDRLRMVLEQRARVRDLAESRGQALHTCLLMTGFTRAVTQAQDWIEERVQQLKEPVPPGDLKDKLRLQWKHQAFEAEVQAHEEVITSVTKDGEALLAQSHPQAGEVSQRLQVLREHWRKLRQAVALRGQDLEDRWNFLEFLQRADHAEAWIQEMVRPSWAGAKRGWGCWAERWGQGRDRVEDTRIRSVNDLSMKLENLDPEQVKTIHQRRQQLGSRWKSFHGNLLRYQQQLEGALEIHTLSRELDDLTERIGEKPTGPSRAQGIRGWRALVGVGGTGARRPQGQLMSAVGRREALEASQRAQNLQAMLRHWSAWARGLRAEMEAQSAPRSPAEAQRRLEEHQELKVRAELESRTDSIDLARSTGQRLLAAGHPPTPDLHQALAGLDQELNSLEGAWQEHKHRLQQALELQLGMGRAARGQQWLPRSCQDSLAAVETLLQKHRVLEQGLEAQAEKISALAAAARSLHEGGHPEAHGALGRCQAMLLRKEALVERAGTRRRQLEEFQQLRTFLQDSFEVATWLREKNSVALEEGWRDPALLRAQLWKQQSLQAELDATVHHQQRLQMEGQRLLQEGHQASETIRERLRELGELWDELQANSQRKAATLRDACKALHLRRSVEELESWLEALEVKLRAPVEDQDQPGLDELLGAQGELEAAVAGQARQAQWLLGQARVLTGEGHCLTQDVEAQARQLLPRFESLREPLQERRAALQARSRLLEFFRDVDEEMAWVQEKLPLATTQDCGQSLSAVRHLQEKHQNLEREMSSREALTQAVVVAGRQLVQAGHLAAGGVATRVQQLESAVGCLRAEATRRRLQLQQAREAQQFLTELLEAESWLEERGCDLDIEDKGQSAEATRAFLRQLEATRRDLEAFRTRIERLQQTAAVLESRQNPESARVLARMRAVREVHSGLLQRAEGRGQGLREQLKLHQLDREALLLETWLASKVATAESQDLGQDLEAMLEEKFDAFRREVQSLGQAKVQALRELAGSLERTAPRCALQIQAQRSRIEATWGRLDRAIKARTQSLATAREVQGFEQAAAELQGWMQEKAALVVRDICEHSLSSVQTLQQQHRRLEWHLAAVEKEVARVRTEACRLGQLHPVAWEGLCEQLAKVEEAWAALEVKAQERGRQLEQAARGHAFLGRSRELLAWAQETQALASSEELAADVVGAERLLAQHAELGREIEEHCLRARELQQEGQQLADSGHFMSPEVTGCLQELEGWLRALTEACTLRQERCEGNWGLQKLREQLDWAEAWLASREGLLLDPNCGDTVSDVEWLLCRHQDLEKLLAAQEEKFAQLQRKAGVSRGWARVHQTARGLGAGGGSSLRTEPTSEPPGKPCSLPGQLQGPVTPSSR</sequence>
<dbReference type="GO" id="GO:0005856">
    <property type="term" value="C:cytoskeleton"/>
    <property type="evidence" value="ECO:0007669"/>
    <property type="project" value="UniProtKB-SubCell"/>
</dbReference>
<dbReference type="SMART" id="SM00150">
    <property type="entry name" value="SPEC"/>
    <property type="match status" value="26"/>
</dbReference>
<dbReference type="CDD" id="cd00176">
    <property type="entry name" value="SPEC"/>
    <property type="match status" value="13"/>
</dbReference>
<name>G1MDF9_AILME</name>
<keyword evidence="3" id="KW-0117">Actin capping</keyword>
<dbReference type="FunFam" id="1.10.418.10:FF:000043">
    <property type="entry name" value="Spectrin beta chain, non-erythrocytic"/>
    <property type="match status" value="1"/>
</dbReference>
<dbReference type="InterPro" id="IPR018159">
    <property type="entry name" value="Spectrin/alpha-actinin"/>
</dbReference>
<dbReference type="Gene3D" id="1.10.418.10">
    <property type="entry name" value="Calponin-like domain"/>
    <property type="match status" value="2"/>
</dbReference>
<dbReference type="CDD" id="cd21247">
    <property type="entry name" value="CH_SPTBN5_rpt1"/>
    <property type="match status" value="1"/>
</dbReference>
<dbReference type="Ensembl" id="ENSAMET00000018098.2">
    <property type="protein sequence ID" value="ENSAMEP00000017387.2"/>
    <property type="gene ID" value="ENSAMEG00000016420.2"/>
</dbReference>
<dbReference type="SUPFAM" id="SSF46966">
    <property type="entry name" value="Spectrin repeat"/>
    <property type="match status" value="23"/>
</dbReference>
<dbReference type="FunFam" id="1.20.58.60:FF:000259">
    <property type="entry name" value="Spectrin beta, non-erythrocytic 5"/>
    <property type="match status" value="1"/>
</dbReference>
<gene>
    <name evidence="11" type="primary">SPTBN5</name>
</gene>
<reference evidence="11 12" key="1">
    <citation type="journal article" date="2010" name="Nature">
        <title>The sequence and de novo assembly of the giant panda genome.</title>
        <authorList>
            <person name="Li R."/>
            <person name="Fan W."/>
            <person name="Tian G."/>
            <person name="Zhu H."/>
            <person name="He L."/>
            <person name="Cai J."/>
            <person name="Huang Q."/>
            <person name="Cai Q."/>
            <person name="Li B."/>
            <person name="Bai Y."/>
            <person name="Zhang Z."/>
            <person name="Zhang Y."/>
            <person name="Wang W."/>
            <person name="Li J."/>
            <person name="Wei F."/>
            <person name="Li H."/>
            <person name="Jian M."/>
            <person name="Li J."/>
            <person name="Zhang Z."/>
            <person name="Nielsen R."/>
            <person name="Li D."/>
            <person name="Gu W."/>
            <person name="Yang Z."/>
            <person name="Xuan Z."/>
            <person name="Ryder O.A."/>
            <person name="Leung F.C."/>
            <person name="Zhou Y."/>
            <person name="Cao J."/>
            <person name="Sun X."/>
            <person name="Fu Y."/>
            <person name="Fang X."/>
            <person name="Guo X."/>
            <person name="Wang B."/>
            <person name="Hou R."/>
            <person name="Shen F."/>
            <person name="Mu B."/>
            <person name="Ni P."/>
            <person name="Lin R."/>
            <person name="Qian W."/>
            <person name="Wang G."/>
            <person name="Yu C."/>
            <person name="Nie W."/>
            <person name="Wang J."/>
            <person name="Wu Z."/>
            <person name="Liang H."/>
            <person name="Min J."/>
            <person name="Wu Q."/>
            <person name="Cheng S."/>
            <person name="Ruan J."/>
            <person name="Wang M."/>
            <person name="Shi Z."/>
            <person name="Wen M."/>
            <person name="Liu B."/>
            <person name="Ren X."/>
            <person name="Zheng H."/>
            <person name="Dong D."/>
            <person name="Cook K."/>
            <person name="Shan G."/>
            <person name="Zhang H."/>
            <person name="Kosiol C."/>
            <person name="Xie X."/>
            <person name="Lu Z."/>
            <person name="Zheng H."/>
            <person name="Li Y."/>
            <person name="Steiner C.C."/>
            <person name="Lam T.T."/>
            <person name="Lin S."/>
            <person name="Zhang Q."/>
            <person name="Li G."/>
            <person name="Tian J."/>
            <person name="Gong T."/>
            <person name="Liu H."/>
            <person name="Zhang D."/>
            <person name="Fang L."/>
            <person name="Ye C."/>
            <person name="Zhang J."/>
            <person name="Hu W."/>
            <person name="Xu A."/>
            <person name="Ren Y."/>
            <person name="Zhang G."/>
            <person name="Bruford M.W."/>
            <person name="Li Q."/>
            <person name="Ma L."/>
            <person name="Guo Y."/>
            <person name="An N."/>
            <person name="Hu Y."/>
            <person name="Zheng Y."/>
            <person name="Shi Y."/>
            <person name="Li Z."/>
            <person name="Liu Q."/>
            <person name="Chen Y."/>
            <person name="Zhao J."/>
            <person name="Qu N."/>
            <person name="Zhao S."/>
            <person name="Tian F."/>
            <person name="Wang X."/>
            <person name="Wang H."/>
            <person name="Xu L."/>
            <person name="Liu X."/>
            <person name="Vinar T."/>
            <person name="Wang Y."/>
            <person name="Lam T.W."/>
            <person name="Yiu S.M."/>
            <person name="Liu S."/>
            <person name="Zhang H."/>
            <person name="Li D."/>
            <person name="Huang Y."/>
            <person name="Wang X."/>
            <person name="Yang G."/>
            <person name="Jiang Z."/>
            <person name="Wang J."/>
            <person name="Qin N."/>
            <person name="Li L."/>
            <person name="Li J."/>
            <person name="Bolund L."/>
            <person name="Kristiansen K."/>
            <person name="Wong G.K."/>
            <person name="Olson M."/>
            <person name="Zhang X."/>
            <person name="Li S."/>
            <person name="Yang H."/>
            <person name="Wang J."/>
            <person name="Wang J."/>
        </authorList>
    </citation>
    <scope>NUCLEOTIDE SEQUENCE [LARGE SCALE GENOMIC DNA]</scope>
</reference>
<feature type="region of interest" description="Disordered" evidence="9">
    <location>
        <begin position="1385"/>
        <end position="1413"/>
    </location>
</feature>
<evidence type="ECO:0000256" key="7">
    <source>
        <dbReference type="ARBA" id="ARBA00023212"/>
    </source>
</evidence>
<dbReference type="Proteomes" id="UP000008912">
    <property type="component" value="Unassembled WGS sequence"/>
</dbReference>
<dbReference type="GO" id="GO:0051693">
    <property type="term" value="P:actin filament capping"/>
    <property type="evidence" value="ECO:0007669"/>
    <property type="project" value="UniProtKB-KW"/>
</dbReference>
<feature type="coiled-coil region" evidence="8">
    <location>
        <begin position="2922"/>
        <end position="2949"/>
    </location>
</feature>
<keyword evidence="5" id="KW-0677">Repeat</keyword>
<evidence type="ECO:0000256" key="3">
    <source>
        <dbReference type="ARBA" id="ARBA00022467"/>
    </source>
</evidence>
<evidence type="ECO:0000259" key="10">
    <source>
        <dbReference type="PROSITE" id="PS50021"/>
    </source>
</evidence>
<dbReference type="Gene3D" id="1.20.58.60">
    <property type="match status" value="22"/>
</dbReference>
<feature type="domain" description="Calponin-homology (CH)" evidence="10">
    <location>
        <begin position="142"/>
        <end position="247"/>
    </location>
</feature>